<keyword evidence="2" id="KW-0808">Transferase</keyword>
<protein>
    <submittedName>
        <fullName evidence="6">Polyketide biosynthesis methyltransferase</fullName>
    </submittedName>
</protein>
<dbReference type="PANTHER" id="PTHR43712:SF2">
    <property type="entry name" value="O-METHYLTRANSFERASE CICE"/>
    <property type="match status" value="1"/>
</dbReference>
<dbReference type="Pfam" id="PF00891">
    <property type="entry name" value="Methyltransf_2"/>
    <property type="match status" value="1"/>
</dbReference>
<dbReference type="SUPFAM" id="SSF46785">
    <property type="entry name" value="Winged helix' DNA-binding domain"/>
    <property type="match status" value="1"/>
</dbReference>
<feature type="domain" description="O-methyltransferase dimerisation" evidence="5">
    <location>
        <begin position="19"/>
        <end position="92"/>
    </location>
</feature>
<dbReference type="AlphaFoldDB" id="A0A927F2K3"/>
<keyword evidence="1 6" id="KW-0489">Methyltransferase</keyword>
<dbReference type="PROSITE" id="PS51683">
    <property type="entry name" value="SAM_OMT_II"/>
    <property type="match status" value="1"/>
</dbReference>
<dbReference type="Gene3D" id="3.40.50.150">
    <property type="entry name" value="Vaccinia Virus protein VP39"/>
    <property type="match status" value="1"/>
</dbReference>
<dbReference type="GO" id="GO:0046983">
    <property type="term" value="F:protein dimerization activity"/>
    <property type="evidence" value="ECO:0007669"/>
    <property type="project" value="InterPro"/>
</dbReference>
<dbReference type="Gene3D" id="1.10.10.10">
    <property type="entry name" value="Winged helix-like DNA-binding domain superfamily/Winged helix DNA-binding domain"/>
    <property type="match status" value="1"/>
</dbReference>
<evidence type="ECO:0000259" key="4">
    <source>
        <dbReference type="Pfam" id="PF00891"/>
    </source>
</evidence>
<dbReference type="InterPro" id="IPR001077">
    <property type="entry name" value="COMT_C"/>
</dbReference>
<evidence type="ECO:0000259" key="5">
    <source>
        <dbReference type="Pfam" id="PF08100"/>
    </source>
</evidence>
<proteinExistence type="predicted"/>
<dbReference type="RefSeq" id="WP_191211142.1">
    <property type="nucleotide sequence ID" value="NZ_BAABKL010000020.1"/>
</dbReference>
<dbReference type="EMBL" id="JACXYU010000012">
    <property type="protein sequence ID" value="MBD3933845.1"/>
    <property type="molecule type" value="Genomic_DNA"/>
</dbReference>
<dbReference type="SUPFAM" id="SSF53335">
    <property type="entry name" value="S-adenosyl-L-methionine-dependent methyltransferases"/>
    <property type="match status" value="1"/>
</dbReference>
<keyword evidence="7" id="KW-1185">Reference proteome</keyword>
<accession>A0A927F2K3</accession>
<reference evidence="6" key="1">
    <citation type="submission" date="2020-09" db="EMBL/GenBank/DDBJ databases">
        <title>Secondary metabolite and genome analysis of marine Streptomyces chumphonensis KK1-2T.</title>
        <authorList>
            <person name="Phongsopitanun W."/>
            <person name="Kanchanasin P."/>
            <person name="Pittayakhajonwut P."/>
            <person name="Suwanborirux K."/>
            <person name="Tanasupawat S."/>
        </authorList>
    </citation>
    <scope>NUCLEOTIDE SEQUENCE</scope>
    <source>
        <strain evidence="6">KK1-2</strain>
    </source>
</reference>
<dbReference type="InterPro" id="IPR036388">
    <property type="entry name" value="WH-like_DNA-bd_sf"/>
</dbReference>
<dbReference type="InterPro" id="IPR029063">
    <property type="entry name" value="SAM-dependent_MTases_sf"/>
</dbReference>
<comment type="caution">
    <text evidence="6">The sequence shown here is derived from an EMBL/GenBank/DDBJ whole genome shotgun (WGS) entry which is preliminary data.</text>
</comment>
<dbReference type="GO" id="GO:0008171">
    <property type="term" value="F:O-methyltransferase activity"/>
    <property type="evidence" value="ECO:0007669"/>
    <property type="project" value="InterPro"/>
</dbReference>
<dbReference type="InterPro" id="IPR012967">
    <property type="entry name" value="COMT_dimerisation"/>
</dbReference>
<evidence type="ECO:0000256" key="1">
    <source>
        <dbReference type="ARBA" id="ARBA00022603"/>
    </source>
</evidence>
<evidence type="ECO:0000313" key="6">
    <source>
        <dbReference type="EMBL" id="MBD3933845.1"/>
    </source>
</evidence>
<keyword evidence="3" id="KW-0949">S-adenosyl-L-methionine</keyword>
<feature type="domain" description="O-methyltransferase C-terminal" evidence="4">
    <location>
        <begin position="133"/>
        <end position="312"/>
    </location>
</feature>
<dbReference type="GO" id="GO:0032259">
    <property type="term" value="P:methylation"/>
    <property type="evidence" value="ECO:0007669"/>
    <property type="project" value="UniProtKB-KW"/>
</dbReference>
<organism evidence="6 7">
    <name type="scientific">Streptomyces chumphonensis</name>
    <dbReference type="NCBI Taxonomy" id="1214925"/>
    <lineage>
        <taxon>Bacteria</taxon>
        <taxon>Bacillati</taxon>
        <taxon>Actinomycetota</taxon>
        <taxon>Actinomycetes</taxon>
        <taxon>Kitasatosporales</taxon>
        <taxon>Streptomycetaceae</taxon>
        <taxon>Streptomyces</taxon>
    </lineage>
</organism>
<dbReference type="InterPro" id="IPR036390">
    <property type="entry name" value="WH_DNA-bd_sf"/>
</dbReference>
<gene>
    <name evidence="6" type="ORF">IF129_20085</name>
</gene>
<dbReference type="InterPro" id="IPR016461">
    <property type="entry name" value="COMT-like"/>
</dbReference>
<dbReference type="Pfam" id="PF08100">
    <property type="entry name" value="Dimerisation"/>
    <property type="match status" value="1"/>
</dbReference>
<evidence type="ECO:0000256" key="3">
    <source>
        <dbReference type="ARBA" id="ARBA00022691"/>
    </source>
</evidence>
<dbReference type="Proteomes" id="UP000632289">
    <property type="component" value="Unassembled WGS sequence"/>
</dbReference>
<dbReference type="PANTHER" id="PTHR43712">
    <property type="entry name" value="PUTATIVE (AFU_ORTHOLOGUE AFUA_4G14580)-RELATED"/>
    <property type="match status" value="1"/>
</dbReference>
<evidence type="ECO:0000256" key="2">
    <source>
        <dbReference type="ARBA" id="ARBA00022679"/>
    </source>
</evidence>
<evidence type="ECO:0000313" key="7">
    <source>
        <dbReference type="Proteomes" id="UP000632289"/>
    </source>
</evidence>
<name>A0A927F2K3_9ACTN</name>
<sequence>MTTSATPATPRTPDRIVDIAIGYMGAKQLFAAARTGIFRALADGERDVTALAGATGVSEQMVRVLADAMNGLGLLERRDGRYRLAPDAAAYLGGDGELDLHPFLGFLNEISYGHWLQFDATVDATKPGELEMNEERWKTFMAGVMRYNALHAAMLARAFDFGPYRDLLDLGGLSPEFALHALRANPALTARFVFDPASTDSLNQALDAAGLADRATVEPAPTESARPGGEHDLVMVNHVIHRFTAEQNRAILTGARDAARPGATLLLLDFLLDDGDRQRPIDALHAGEYFVIDGTVVYPESEVTAWLEAAGWRRREVIALPGSPRVVVAEAV</sequence>